<evidence type="ECO:0000256" key="4">
    <source>
        <dbReference type="ARBA" id="ARBA00022824"/>
    </source>
</evidence>
<evidence type="ECO:0000256" key="1">
    <source>
        <dbReference type="ARBA" id="ARBA00004477"/>
    </source>
</evidence>
<dbReference type="Proteomes" id="UP000316726">
    <property type="component" value="Chromosome 13"/>
</dbReference>
<dbReference type="InterPro" id="IPR009613">
    <property type="entry name" value="LMF"/>
</dbReference>
<dbReference type="AlphaFoldDB" id="A0A5B8MUY1"/>
<dbReference type="GO" id="GO:0005789">
    <property type="term" value="C:endoplasmic reticulum membrane"/>
    <property type="evidence" value="ECO:0007669"/>
    <property type="project" value="UniProtKB-SubCell"/>
</dbReference>
<evidence type="ECO:0000259" key="10">
    <source>
        <dbReference type="Pfam" id="PF25179"/>
    </source>
</evidence>
<evidence type="ECO:0000256" key="3">
    <source>
        <dbReference type="ARBA" id="ARBA00022692"/>
    </source>
</evidence>
<dbReference type="Pfam" id="PF25179">
    <property type="entry name" value="LMF1_C"/>
    <property type="match status" value="1"/>
</dbReference>
<name>A0A5B8MUY1_9CHLO</name>
<accession>A0A5B8MUY1</accession>
<dbReference type="PANTHER" id="PTHR14463">
    <property type="entry name" value="LIPASE MATURATION FACTOR"/>
    <property type="match status" value="1"/>
</dbReference>
<evidence type="ECO:0000313" key="11">
    <source>
        <dbReference type="EMBL" id="QDZ24359.1"/>
    </source>
</evidence>
<sequence length="626" mass="71678">MSEGERPKEVRRSARLAAREGRTPVCTPLMGRKKRRYVRGRDEQQGDGSSEQGNGYETRVGEDWAKNSELTVSPKERYYLARIFFLRFVGLLYFVAFSVALSQNRALLGEDGITPYAIRMESLLGSSQNDLLKAFWHSPSLLWFVKRSDENLLNLSRAGVLLSLVPMSLGKCNAVTLAALWVLYMSIVNVGGTFYGFGWETQLLEVGFWSITISPMLRLNKFPEFSTPPLVVWSMRWLLFRVMIGAGLIKIRGDSCWRDLTCMNFHYETQPLPNPISYFLHHLPSGWHAFETAANHTVELVAPLLLFCPRRMRIFGGLVQVGFQVALILSGNLSFLNWLTIAPTMMCFDDYFLLPLYRPWPFKKARKEIEGRLYRRYEYETGVKEKSKLADYFEPPVMLSMVLLFLLVGLSRNVVMNLGSSKQVMNTSFDSFKLVNTYGAFGSISKSRKEVVIEGTMWDAYSDKNAVWEEYEFKCKPGNVRRRPCVVSPFHYRLDWLMWFAAFGEVNRYPWLVSLMHKLLADPSKVADLLDDLPFEGQAPKAVRAVMYQYKFANGTQSPGVWWEREIVKEYCGALTLDNPSLLRFLEINGLVRPRSSEEEDANVATKKKAKRKARGRLGFGADGEF</sequence>
<keyword evidence="6 8" id="KW-0472">Membrane</keyword>
<feature type="transmembrane region" description="Helical" evidence="8">
    <location>
        <begin position="79"/>
        <end position="101"/>
    </location>
</feature>
<dbReference type="EMBL" id="CP031046">
    <property type="protein sequence ID" value="QDZ24359.1"/>
    <property type="molecule type" value="Genomic_DNA"/>
</dbReference>
<organism evidence="11 12">
    <name type="scientific">Chloropicon primus</name>
    <dbReference type="NCBI Taxonomy" id="1764295"/>
    <lineage>
        <taxon>Eukaryota</taxon>
        <taxon>Viridiplantae</taxon>
        <taxon>Chlorophyta</taxon>
        <taxon>Chloropicophyceae</taxon>
        <taxon>Chloropicales</taxon>
        <taxon>Chloropicaceae</taxon>
        <taxon>Chloropicon</taxon>
    </lineage>
</organism>
<evidence type="ECO:0000256" key="7">
    <source>
        <dbReference type="SAM" id="MobiDB-lite"/>
    </source>
</evidence>
<protein>
    <submittedName>
        <fullName evidence="11">Lipase maturation factor</fullName>
    </submittedName>
</protein>
<comment type="subcellular location">
    <subcellularLocation>
        <location evidence="1">Endoplasmic reticulum membrane</location>
        <topology evidence="1">Multi-pass membrane protein</topology>
    </subcellularLocation>
</comment>
<dbReference type="InterPro" id="IPR057434">
    <property type="entry name" value="LMF1/2_N"/>
</dbReference>
<feature type="compositionally biased region" description="Basic and acidic residues" evidence="7">
    <location>
        <begin position="1"/>
        <end position="22"/>
    </location>
</feature>
<feature type="transmembrane region" description="Helical" evidence="8">
    <location>
        <begin position="174"/>
        <end position="197"/>
    </location>
</feature>
<dbReference type="STRING" id="1764295.A0A5B8MUY1"/>
<evidence type="ECO:0000256" key="2">
    <source>
        <dbReference type="ARBA" id="ARBA00005512"/>
    </source>
</evidence>
<reference evidence="11 12" key="1">
    <citation type="submission" date="2018-07" db="EMBL/GenBank/DDBJ databases">
        <title>The complete nuclear genome of the prasinophyte Chloropicon primus (CCMP1205).</title>
        <authorList>
            <person name="Pombert J.-F."/>
            <person name="Otis C."/>
            <person name="Turmel M."/>
            <person name="Lemieux C."/>
        </authorList>
    </citation>
    <scope>NUCLEOTIDE SEQUENCE [LARGE SCALE GENOMIC DNA]</scope>
    <source>
        <strain evidence="11 12">CCMP1205</strain>
    </source>
</reference>
<evidence type="ECO:0000256" key="8">
    <source>
        <dbReference type="SAM" id="Phobius"/>
    </source>
</evidence>
<keyword evidence="3 8" id="KW-0812">Transmembrane</keyword>
<evidence type="ECO:0000256" key="5">
    <source>
        <dbReference type="ARBA" id="ARBA00022989"/>
    </source>
</evidence>
<keyword evidence="5 8" id="KW-1133">Transmembrane helix</keyword>
<feature type="compositionally biased region" description="Polar residues" evidence="7">
    <location>
        <begin position="46"/>
        <end position="55"/>
    </location>
</feature>
<dbReference type="Pfam" id="PF06762">
    <property type="entry name" value="LMF1"/>
    <property type="match status" value="1"/>
</dbReference>
<dbReference type="OrthoDB" id="434126at2759"/>
<dbReference type="InterPro" id="IPR057433">
    <property type="entry name" value="LMF1/2_C"/>
</dbReference>
<feature type="region of interest" description="Disordered" evidence="7">
    <location>
        <begin position="1"/>
        <end position="58"/>
    </location>
</feature>
<evidence type="ECO:0000256" key="6">
    <source>
        <dbReference type="ARBA" id="ARBA00023136"/>
    </source>
</evidence>
<feature type="domain" description="Lipase maturation factor 1/2 N-terminal" evidence="9">
    <location>
        <begin position="195"/>
        <end position="353"/>
    </location>
</feature>
<feature type="domain" description="Lipase maturation factor 1/2 C-terminal" evidence="10">
    <location>
        <begin position="434"/>
        <end position="572"/>
    </location>
</feature>
<feature type="transmembrane region" description="Helical" evidence="8">
    <location>
        <begin position="397"/>
        <end position="415"/>
    </location>
</feature>
<keyword evidence="4" id="KW-0256">Endoplasmic reticulum</keyword>
<keyword evidence="12" id="KW-1185">Reference proteome</keyword>
<comment type="similarity">
    <text evidence="2">Belongs to the lipase maturation factor family.</text>
</comment>
<dbReference type="PANTHER" id="PTHR14463:SF10">
    <property type="entry name" value="LIPASE MATURATION FACTOR 1"/>
    <property type="match status" value="1"/>
</dbReference>
<evidence type="ECO:0000259" key="9">
    <source>
        <dbReference type="Pfam" id="PF06762"/>
    </source>
</evidence>
<dbReference type="GO" id="GO:0051604">
    <property type="term" value="P:protein maturation"/>
    <property type="evidence" value="ECO:0007669"/>
    <property type="project" value="InterPro"/>
</dbReference>
<feature type="transmembrane region" description="Helical" evidence="8">
    <location>
        <begin position="314"/>
        <end position="336"/>
    </location>
</feature>
<proteinExistence type="inferred from homology"/>
<evidence type="ECO:0000313" key="12">
    <source>
        <dbReference type="Proteomes" id="UP000316726"/>
    </source>
</evidence>
<gene>
    <name evidence="11" type="ORF">A3770_13p68770</name>
</gene>